<sequence>MLIVCFSLFIESNRVYRGTTRGRPRGRAGRGSHHGHPPRGVNHLTTGSFQSNQRLIQPKIESPKLNEQQQQQQQPIRNKRKPVKLKSVTVTTTTTTEEKPKRPGKVLRSGRISRKPRRDLETDFGSDNSDDSGAKDKETGSDDDDEEFDLTQLGLGFGNSSTIVTKGRDSSSSSSSSNDSLTVTNLSLTNFAAFAQSQLLATNLANGLLKTNDELSNDSDFSIDGFETDESDDILSQKTKINSGNTDDEDLDDFTYSQTMLSLIKSMQPNHVKIDLDLVPQNKNVNSNKVPSTVILDNDDDDEEPGEIIDDLYEQKQTSFQPFNYEPINENEILSNKKFKRPADDEDIYEPNRPTKSSKVKTPKRPGAQQTNKSLSYPFPKKT</sequence>
<evidence type="ECO:0000313" key="2">
    <source>
        <dbReference type="EMBL" id="CAF3932350.1"/>
    </source>
</evidence>
<comment type="caution">
    <text evidence="2">The sequence shown here is derived from an EMBL/GenBank/DDBJ whole genome shotgun (WGS) entry which is preliminary data.</text>
</comment>
<dbReference type="Proteomes" id="UP000663823">
    <property type="component" value="Unassembled WGS sequence"/>
</dbReference>
<accession>A0A819JFM6</accession>
<protein>
    <submittedName>
        <fullName evidence="2">Uncharacterized protein</fullName>
    </submittedName>
</protein>
<evidence type="ECO:0000313" key="3">
    <source>
        <dbReference type="Proteomes" id="UP000663823"/>
    </source>
</evidence>
<dbReference type="AlphaFoldDB" id="A0A819JFM6"/>
<feature type="region of interest" description="Disordered" evidence="1">
    <location>
        <begin position="61"/>
        <end position="181"/>
    </location>
</feature>
<organism evidence="2 3">
    <name type="scientific">Rotaria sordida</name>
    <dbReference type="NCBI Taxonomy" id="392033"/>
    <lineage>
        <taxon>Eukaryota</taxon>
        <taxon>Metazoa</taxon>
        <taxon>Spiralia</taxon>
        <taxon>Gnathifera</taxon>
        <taxon>Rotifera</taxon>
        <taxon>Eurotatoria</taxon>
        <taxon>Bdelloidea</taxon>
        <taxon>Philodinida</taxon>
        <taxon>Philodinidae</taxon>
        <taxon>Rotaria</taxon>
    </lineage>
</organism>
<feature type="region of interest" description="Disordered" evidence="1">
    <location>
        <begin position="18"/>
        <end position="48"/>
    </location>
</feature>
<dbReference type="EMBL" id="CAJOAX010005038">
    <property type="protein sequence ID" value="CAF3932350.1"/>
    <property type="molecule type" value="Genomic_DNA"/>
</dbReference>
<proteinExistence type="predicted"/>
<evidence type="ECO:0000256" key="1">
    <source>
        <dbReference type="SAM" id="MobiDB-lite"/>
    </source>
</evidence>
<gene>
    <name evidence="2" type="ORF">OTI717_LOCUS25415</name>
</gene>
<feature type="region of interest" description="Disordered" evidence="1">
    <location>
        <begin position="324"/>
        <end position="383"/>
    </location>
</feature>
<feature type="compositionally biased region" description="Basic residues" evidence="1">
    <location>
        <begin position="20"/>
        <end position="37"/>
    </location>
</feature>
<name>A0A819JFM6_9BILA</name>
<feature type="compositionally biased region" description="Low complexity" evidence="1">
    <location>
        <begin position="170"/>
        <end position="181"/>
    </location>
</feature>
<reference evidence="2" key="1">
    <citation type="submission" date="2021-02" db="EMBL/GenBank/DDBJ databases">
        <authorList>
            <person name="Nowell W R."/>
        </authorList>
    </citation>
    <scope>NUCLEOTIDE SEQUENCE</scope>
</reference>
<feature type="region of interest" description="Disordered" evidence="1">
    <location>
        <begin position="283"/>
        <end position="305"/>
    </location>
</feature>